<accession>A0A6B3ND42</accession>
<name>A0A6B3ND42_9CYAN</name>
<organism evidence="1">
    <name type="scientific">Symploca sp. SIO1C4</name>
    <dbReference type="NCBI Taxonomy" id="2607765"/>
    <lineage>
        <taxon>Bacteria</taxon>
        <taxon>Bacillati</taxon>
        <taxon>Cyanobacteriota</taxon>
        <taxon>Cyanophyceae</taxon>
        <taxon>Coleofasciculales</taxon>
        <taxon>Coleofasciculaceae</taxon>
        <taxon>Symploca</taxon>
    </lineage>
</organism>
<dbReference type="AlphaFoldDB" id="A0A6B3ND42"/>
<dbReference type="EMBL" id="JAAHFQ010000161">
    <property type="protein sequence ID" value="NER28024.1"/>
    <property type="molecule type" value="Genomic_DNA"/>
</dbReference>
<proteinExistence type="predicted"/>
<reference evidence="1" key="1">
    <citation type="submission" date="2019-11" db="EMBL/GenBank/DDBJ databases">
        <title>Genomic insights into an expanded diversity of filamentous marine cyanobacteria reveals the extraordinary biosynthetic potential of Moorea and Okeania.</title>
        <authorList>
            <person name="Ferreira Leao T."/>
            <person name="Wang M."/>
            <person name="Moss N."/>
            <person name="Da Silva R."/>
            <person name="Sanders J."/>
            <person name="Nurk S."/>
            <person name="Gurevich A."/>
            <person name="Humphrey G."/>
            <person name="Reher R."/>
            <person name="Zhu Q."/>
            <person name="Belda-Ferre P."/>
            <person name="Glukhov E."/>
            <person name="Rex R."/>
            <person name="Dorrestein P.C."/>
            <person name="Knight R."/>
            <person name="Pevzner P."/>
            <person name="Gerwick W.H."/>
            <person name="Gerwick L."/>
        </authorList>
    </citation>
    <scope>NUCLEOTIDE SEQUENCE</scope>
    <source>
        <strain evidence="1">SIO1C4</strain>
    </source>
</reference>
<sequence length="61" mass="7391">MRVRLLLKHRLYSLDPQCKQRSIVAIAFLERLVECDRNSPHYPQLLYLRLLWSDRNPKILT</sequence>
<comment type="caution">
    <text evidence="1">The sequence shown here is derived from an EMBL/GenBank/DDBJ whole genome shotgun (WGS) entry which is preliminary data.</text>
</comment>
<gene>
    <name evidence="1" type="ORF">F6J89_10405</name>
</gene>
<evidence type="ECO:0000313" key="1">
    <source>
        <dbReference type="EMBL" id="NER28024.1"/>
    </source>
</evidence>
<protein>
    <submittedName>
        <fullName evidence="1">Uncharacterized protein</fullName>
    </submittedName>
</protein>